<proteinExistence type="predicted"/>
<dbReference type="Proteomes" id="UP001595548">
    <property type="component" value="Unassembled WGS sequence"/>
</dbReference>
<evidence type="ECO:0008006" key="4">
    <source>
        <dbReference type="Google" id="ProtNLM"/>
    </source>
</evidence>
<organism evidence="2 3">
    <name type="scientific">Gilvimarinus japonicus</name>
    <dbReference type="NCBI Taxonomy" id="1796469"/>
    <lineage>
        <taxon>Bacteria</taxon>
        <taxon>Pseudomonadati</taxon>
        <taxon>Pseudomonadota</taxon>
        <taxon>Gammaproteobacteria</taxon>
        <taxon>Cellvibrionales</taxon>
        <taxon>Cellvibrionaceae</taxon>
        <taxon>Gilvimarinus</taxon>
    </lineage>
</organism>
<evidence type="ECO:0000313" key="3">
    <source>
        <dbReference type="Proteomes" id="UP001595548"/>
    </source>
</evidence>
<reference evidence="3" key="1">
    <citation type="journal article" date="2019" name="Int. J. Syst. Evol. Microbiol.">
        <title>The Global Catalogue of Microorganisms (GCM) 10K type strain sequencing project: providing services to taxonomists for standard genome sequencing and annotation.</title>
        <authorList>
            <consortium name="The Broad Institute Genomics Platform"/>
            <consortium name="The Broad Institute Genome Sequencing Center for Infectious Disease"/>
            <person name="Wu L."/>
            <person name="Ma J."/>
        </authorList>
    </citation>
    <scope>NUCLEOTIDE SEQUENCE [LARGE SCALE GENOMIC DNA]</scope>
    <source>
        <strain evidence="3">KCTC 52141</strain>
    </source>
</reference>
<keyword evidence="1" id="KW-0472">Membrane</keyword>
<dbReference type="RefSeq" id="WP_339617848.1">
    <property type="nucleotide sequence ID" value="NZ_AP031500.1"/>
</dbReference>
<dbReference type="EMBL" id="JBHRTL010000008">
    <property type="protein sequence ID" value="MFC3155989.1"/>
    <property type="molecule type" value="Genomic_DNA"/>
</dbReference>
<feature type="transmembrane region" description="Helical" evidence="1">
    <location>
        <begin position="35"/>
        <end position="52"/>
    </location>
</feature>
<gene>
    <name evidence="2" type="ORF">ACFOEB_12315</name>
</gene>
<keyword evidence="1" id="KW-1133">Transmembrane helix</keyword>
<protein>
    <recommendedName>
        <fullName evidence="4">NADH dehydrogenase subunit 3</fullName>
    </recommendedName>
</protein>
<feature type="transmembrane region" description="Helical" evidence="1">
    <location>
        <begin position="12"/>
        <end position="29"/>
    </location>
</feature>
<accession>A0ABV7HQ92</accession>
<evidence type="ECO:0000313" key="2">
    <source>
        <dbReference type="EMBL" id="MFC3155989.1"/>
    </source>
</evidence>
<comment type="caution">
    <text evidence="2">The sequence shown here is derived from an EMBL/GenBank/DDBJ whole genome shotgun (WGS) entry which is preliminary data.</text>
</comment>
<evidence type="ECO:0000256" key="1">
    <source>
        <dbReference type="SAM" id="Phobius"/>
    </source>
</evidence>
<keyword evidence="3" id="KW-1185">Reference proteome</keyword>
<name>A0ABV7HQ92_9GAMM</name>
<sequence>MNKNINVGKVECVGLVILAAVFILLLVIADFTVAIMLVLPAGIILELMILVCKANKASP</sequence>
<keyword evidence="1" id="KW-0812">Transmembrane</keyword>